<accession>A0A918EAQ1</accession>
<name>A0A918EAQ1_9ACTN</name>
<dbReference type="SUPFAM" id="SSF54593">
    <property type="entry name" value="Glyoxalase/Bleomycin resistance protein/Dihydroxybiphenyl dioxygenase"/>
    <property type="match status" value="1"/>
</dbReference>
<dbReference type="InterPro" id="IPR037523">
    <property type="entry name" value="VOC_core"/>
</dbReference>
<gene>
    <name evidence="2" type="primary">yaeR</name>
    <name evidence="2" type="ORF">GCM10012278_86720</name>
</gene>
<evidence type="ECO:0000259" key="1">
    <source>
        <dbReference type="PROSITE" id="PS51819"/>
    </source>
</evidence>
<dbReference type="AlphaFoldDB" id="A0A918EAQ1"/>
<organism evidence="2 3">
    <name type="scientific">Nonomuraea glycinis</name>
    <dbReference type="NCBI Taxonomy" id="2047744"/>
    <lineage>
        <taxon>Bacteria</taxon>
        <taxon>Bacillati</taxon>
        <taxon>Actinomycetota</taxon>
        <taxon>Actinomycetes</taxon>
        <taxon>Streptosporangiales</taxon>
        <taxon>Streptosporangiaceae</taxon>
        <taxon>Nonomuraea</taxon>
    </lineage>
</organism>
<keyword evidence="3" id="KW-1185">Reference proteome</keyword>
<dbReference type="EMBL" id="BMNK01000025">
    <property type="protein sequence ID" value="GGP17606.1"/>
    <property type="molecule type" value="Genomic_DNA"/>
</dbReference>
<protein>
    <submittedName>
        <fullName evidence="2">Glyoxalase</fullName>
    </submittedName>
</protein>
<evidence type="ECO:0000313" key="2">
    <source>
        <dbReference type="EMBL" id="GGP17606.1"/>
    </source>
</evidence>
<dbReference type="Gene3D" id="3.10.180.10">
    <property type="entry name" value="2,3-Dihydroxybiphenyl 1,2-Dioxygenase, domain 1"/>
    <property type="match status" value="1"/>
</dbReference>
<dbReference type="PROSITE" id="PS51819">
    <property type="entry name" value="VOC"/>
    <property type="match status" value="1"/>
</dbReference>
<evidence type="ECO:0000313" key="3">
    <source>
        <dbReference type="Proteomes" id="UP000660745"/>
    </source>
</evidence>
<reference evidence="2" key="2">
    <citation type="submission" date="2020-09" db="EMBL/GenBank/DDBJ databases">
        <authorList>
            <person name="Sun Q."/>
            <person name="Zhou Y."/>
        </authorList>
    </citation>
    <scope>NUCLEOTIDE SEQUENCE</scope>
    <source>
        <strain evidence="2">CGMCC 4.7430</strain>
    </source>
</reference>
<feature type="domain" description="VOC" evidence="1">
    <location>
        <begin position="6"/>
        <end position="126"/>
    </location>
</feature>
<dbReference type="Pfam" id="PF00903">
    <property type="entry name" value="Glyoxalase"/>
    <property type="match status" value="1"/>
</dbReference>
<proteinExistence type="predicted"/>
<dbReference type="Proteomes" id="UP000660745">
    <property type="component" value="Unassembled WGS sequence"/>
</dbReference>
<comment type="caution">
    <text evidence="2">The sequence shown here is derived from an EMBL/GenBank/DDBJ whole genome shotgun (WGS) entry which is preliminary data.</text>
</comment>
<dbReference type="InterPro" id="IPR004360">
    <property type="entry name" value="Glyas_Fos-R_dOase_dom"/>
</dbReference>
<dbReference type="InterPro" id="IPR029068">
    <property type="entry name" value="Glyas_Bleomycin-R_OHBP_Dase"/>
</dbReference>
<sequence length="130" mass="14152">MPVLGGFHHVRLPVSDVGKSLEWYTRVLRLEVSIEFIEDGVLGAVALIDANRTLTLALREDPQRAAGLAGFNALSFGVPTMQALRVWAGHLDALGVEHSGIAEGSTGWLIGGIIDPDDMEIRLFTHERRP</sequence>
<dbReference type="RefSeq" id="WP_189144607.1">
    <property type="nucleotide sequence ID" value="NZ_BMNK01000025.1"/>
</dbReference>
<reference evidence="2" key="1">
    <citation type="journal article" date="2014" name="Int. J. Syst. Evol. Microbiol.">
        <title>Complete genome sequence of Corynebacterium casei LMG S-19264T (=DSM 44701T), isolated from a smear-ripened cheese.</title>
        <authorList>
            <consortium name="US DOE Joint Genome Institute (JGI-PGF)"/>
            <person name="Walter F."/>
            <person name="Albersmeier A."/>
            <person name="Kalinowski J."/>
            <person name="Ruckert C."/>
        </authorList>
    </citation>
    <scope>NUCLEOTIDE SEQUENCE</scope>
    <source>
        <strain evidence="2">CGMCC 4.7430</strain>
    </source>
</reference>